<evidence type="ECO:0000313" key="1">
    <source>
        <dbReference type="EMBL" id="MBB5255248.1"/>
    </source>
</evidence>
<dbReference type="GeneID" id="42802436"/>
<comment type="caution">
    <text evidence="1">The sequence shown here is derived from an EMBL/GenBank/DDBJ whole genome shotgun (WGS) entry which is preliminary data.</text>
</comment>
<reference evidence="1 2" key="1">
    <citation type="submission" date="2020-08" db="EMBL/GenBank/DDBJ databases">
        <title>Genomic Encyclopedia of Type Strains, Phase IV (KMG-IV): sequencing the most valuable type-strain genomes for metagenomic binning, comparative biology and taxonomic classification.</title>
        <authorList>
            <person name="Goeker M."/>
        </authorList>
    </citation>
    <scope>NUCLEOTIDE SEQUENCE [LARGE SCALE GENOMIC DNA]</scope>
    <source>
        <strain evidence="1 2">DSM 12421</strain>
    </source>
</reference>
<accession>A0A7J9RW59</accession>
<dbReference type="RefSeq" id="WP_156015715.1">
    <property type="nucleotide sequence ID" value="NZ_CP045484.1"/>
</dbReference>
<dbReference type="AlphaFoldDB" id="A0A7J9RW59"/>
<evidence type="ECO:0000313" key="2">
    <source>
        <dbReference type="Proteomes" id="UP000582213"/>
    </source>
</evidence>
<name>A0A7J9RW59_SULOH</name>
<protein>
    <submittedName>
        <fullName evidence="1">Uncharacterized protein</fullName>
    </submittedName>
</protein>
<dbReference type="EMBL" id="JACHFY010000057">
    <property type="protein sequence ID" value="MBB5255248.1"/>
    <property type="molecule type" value="Genomic_DNA"/>
</dbReference>
<proteinExistence type="predicted"/>
<organism evidence="1 2">
    <name type="scientific">Sulfurisphaera ohwakuensis</name>
    <dbReference type="NCBI Taxonomy" id="69656"/>
    <lineage>
        <taxon>Archaea</taxon>
        <taxon>Thermoproteota</taxon>
        <taxon>Thermoprotei</taxon>
        <taxon>Sulfolobales</taxon>
        <taxon>Sulfolobaceae</taxon>
        <taxon>Sulfurisphaera</taxon>
    </lineage>
</organism>
<gene>
    <name evidence="1" type="ORF">HNQ62_003023</name>
</gene>
<dbReference type="Proteomes" id="UP000582213">
    <property type="component" value="Unassembled WGS sequence"/>
</dbReference>
<sequence length="48" mass="5556">MLDFQGKVFIPEALWLERKLVQQPPNDMRHHSYILILYTNASIKGVSG</sequence>